<protein>
    <recommendedName>
        <fullName evidence="5">Sel1 repeat family protein</fullName>
    </recommendedName>
</protein>
<feature type="compositionally biased region" description="Polar residues" evidence="1">
    <location>
        <begin position="214"/>
        <end position="224"/>
    </location>
</feature>
<keyword evidence="4" id="KW-1185">Reference proteome</keyword>
<evidence type="ECO:0000313" key="3">
    <source>
        <dbReference type="EMBL" id="RDH85986.1"/>
    </source>
</evidence>
<dbReference type="PANTHER" id="PTHR11102:SF160">
    <property type="entry name" value="ERAD-ASSOCIATED E3 UBIQUITIN-PROTEIN LIGASE COMPONENT HRD3"/>
    <property type="match status" value="1"/>
</dbReference>
<evidence type="ECO:0000256" key="1">
    <source>
        <dbReference type="SAM" id="MobiDB-lite"/>
    </source>
</evidence>
<feature type="compositionally biased region" description="Basic residues" evidence="1">
    <location>
        <begin position="202"/>
        <end position="211"/>
    </location>
</feature>
<feature type="signal peptide" evidence="2">
    <location>
        <begin position="1"/>
        <end position="28"/>
    </location>
</feature>
<dbReference type="InterPro" id="IPR006597">
    <property type="entry name" value="Sel1-like"/>
</dbReference>
<dbReference type="PANTHER" id="PTHR11102">
    <property type="entry name" value="SEL-1-LIKE PROTEIN"/>
    <property type="match status" value="1"/>
</dbReference>
<dbReference type="SUPFAM" id="SSF81901">
    <property type="entry name" value="HCP-like"/>
    <property type="match status" value="1"/>
</dbReference>
<keyword evidence="2" id="KW-0732">Signal</keyword>
<gene>
    <name evidence="3" type="ORF">DIZ80_00500</name>
</gene>
<evidence type="ECO:0008006" key="5">
    <source>
        <dbReference type="Google" id="ProtNLM"/>
    </source>
</evidence>
<dbReference type="Gene3D" id="1.25.40.10">
    <property type="entry name" value="Tetratricopeptide repeat domain"/>
    <property type="match status" value="1"/>
</dbReference>
<dbReference type="AlphaFoldDB" id="A0A370DPB7"/>
<organism evidence="3 4">
    <name type="scientific">endosymbiont of Galathealinum brachiosum</name>
    <dbReference type="NCBI Taxonomy" id="2200906"/>
    <lineage>
        <taxon>Bacteria</taxon>
        <taxon>Pseudomonadati</taxon>
        <taxon>Pseudomonadota</taxon>
        <taxon>Gammaproteobacteria</taxon>
        <taxon>sulfur-oxidizing symbionts</taxon>
    </lineage>
</organism>
<accession>A0A370DPB7</accession>
<dbReference type="InterPro" id="IPR011990">
    <property type="entry name" value="TPR-like_helical_dom_sf"/>
</dbReference>
<dbReference type="Proteomes" id="UP000254266">
    <property type="component" value="Unassembled WGS sequence"/>
</dbReference>
<proteinExistence type="predicted"/>
<name>A0A370DPB7_9GAMM</name>
<evidence type="ECO:0000313" key="4">
    <source>
        <dbReference type="Proteomes" id="UP000254266"/>
    </source>
</evidence>
<dbReference type="InterPro" id="IPR050767">
    <property type="entry name" value="Sel1_AlgK"/>
</dbReference>
<feature type="chain" id="PRO_5016779155" description="Sel1 repeat family protein" evidence="2">
    <location>
        <begin position="29"/>
        <end position="300"/>
    </location>
</feature>
<sequence length="300" mass="33967">MKIMKIQTVSFFIKCLSILLVSVSTSFATNYDIKVFEFQQKLANGGDAQAQYRLAGMYETGRGVAKDNSLAMTWYKKSSSNNNPAANRYLKYIDIKKTGFKASDKAWLKTVYTDAKNGDESALLILGKLHENGTGVKRSLKKSKRYFKLAFNRGDSDAEAHVNRVERKIFAKKEKQKKKTQLVELNKEEEKEIKQAKDKKQPQKKAAKTKAPKSTPNKQLANNKSELKRLEAERNKIARERKELETMKKDMAEAKAVKAKTADKEPVKNKTIASNEAYETSSHANDMCSGKAARFMSRCK</sequence>
<reference evidence="3 4" key="1">
    <citation type="journal article" date="2018" name="ISME J.">
        <title>Endosymbiont genomes yield clues of tubeworm success.</title>
        <authorList>
            <person name="Li Y."/>
            <person name="Liles M.R."/>
            <person name="Halanych K.M."/>
        </authorList>
    </citation>
    <scope>NUCLEOTIDE SEQUENCE [LARGE SCALE GENOMIC DNA]</scope>
    <source>
        <strain evidence="3">A1464</strain>
    </source>
</reference>
<comment type="caution">
    <text evidence="3">The sequence shown here is derived from an EMBL/GenBank/DDBJ whole genome shotgun (WGS) entry which is preliminary data.</text>
</comment>
<feature type="compositionally biased region" description="Basic and acidic residues" evidence="1">
    <location>
        <begin position="225"/>
        <end position="248"/>
    </location>
</feature>
<dbReference type="EMBL" id="QFXC01000002">
    <property type="protein sequence ID" value="RDH85986.1"/>
    <property type="molecule type" value="Genomic_DNA"/>
</dbReference>
<dbReference type="SMART" id="SM00671">
    <property type="entry name" value="SEL1"/>
    <property type="match status" value="2"/>
</dbReference>
<feature type="compositionally biased region" description="Basic and acidic residues" evidence="1">
    <location>
        <begin position="185"/>
        <end position="201"/>
    </location>
</feature>
<feature type="region of interest" description="Disordered" evidence="1">
    <location>
        <begin position="176"/>
        <end position="248"/>
    </location>
</feature>
<evidence type="ECO:0000256" key="2">
    <source>
        <dbReference type="SAM" id="SignalP"/>
    </source>
</evidence>
<dbReference type="Pfam" id="PF08238">
    <property type="entry name" value="Sel1"/>
    <property type="match status" value="2"/>
</dbReference>